<keyword evidence="3" id="KW-1185">Reference proteome</keyword>
<dbReference type="PANTHER" id="PTHR44013:SF1">
    <property type="entry name" value="ZINC-TYPE ALCOHOL DEHYDROGENASE-LIKE PROTEIN C16A3.02C"/>
    <property type="match status" value="1"/>
</dbReference>
<name>A0A6M4IXE9_9BACT</name>
<dbReference type="AlphaFoldDB" id="A0A6M4IXE9"/>
<sequence length="322" mass="34051">MKAAVCRRYGPPDVVTIESWPKPVPGPDDVLIRVRASTVSSADWRIRSHSMPYGFGVVGRLAFGVTAPRQPILGSELAGDVVEIGAAVHHFAVGDAVVAFSGATMGAHAEYRCMRADAVVVRKPPTLSYETAAALAFGGTTALDFFRRGALRAGDRVLINGASGAVGSAMVQLAVAAGAEVTAVCSGANAEAMQQLGAVHVVDYTRVDFAGEGQRYDVIADAVGNAPYSRVRRALTSHGRLLLVLATLPEMLRAPWVNATSRHRIVFGPAAECVDDLRTLVDMAADGRFTPLIDSRFTLTDIAAAHARVETMRKRGSVVVTE</sequence>
<dbReference type="Proteomes" id="UP000500938">
    <property type="component" value="Chromosome"/>
</dbReference>
<gene>
    <name evidence="2" type="ORF">HKW67_17495</name>
</gene>
<reference evidence="2 3" key="1">
    <citation type="submission" date="2020-05" db="EMBL/GenBank/DDBJ databases">
        <title>Complete genome sequence of Gemmatimonas greenlandica TET16.</title>
        <authorList>
            <person name="Zeng Y."/>
        </authorList>
    </citation>
    <scope>NUCLEOTIDE SEQUENCE [LARGE SCALE GENOMIC DNA]</scope>
    <source>
        <strain evidence="2 3">TET16</strain>
    </source>
</reference>
<dbReference type="GO" id="GO:0016491">
    <property type="term" value="F:oxidoreductase activity"/>
    <property type="evidence" value="ECO:0007669"/>
    <property type="project" value="InterPro"/>
</dbReference>
<dbReference type="InterPro" id="IPR052733">
    <property type="entry name" value="Chloroplast_QOR"/>
</dbReference>
<dbReference type="InterPro" id="IPR013154">
    <property type="entry name" value="ADH-like_N"/>
</dbReference>
<evidence type="ECO:0000313" key="3">
    <source>
        <dbReference type="Proteomes" id="UP000500938"/>
    </source>
</evidence>
<evidence type="ECO:0000259" key="1">
    <source>
        <dbReference type="SMART" id="SM00829"/>
    </source>
</evidence>
<dbReference type="CDD" id="cd08267">
    <property type="entry name" value="MDR1"/>
    <property type="match status" value="1"/>
</dbReference>
<feature type="domain" description="Enoyl reductase (ER)" evidence="1">
    <location>
        <begin position="10"/>
        <end position="320"/>
    </location>
</feature>
<accession>A0A6M4IXE9</accession>
<organism evidence="2 3">
    <name type="scientific">Gemmatimonas groenlandica</name>
    <dbReference type="NCBI Taxonomy" id="2732249"/>
    <lineage>
        <taxon>Bacteria</taxon>
        <taxon>Pseudomonadati</taxon>
        <taxon>Gemmatimonadota</taxon>
        <taxon>Gemmatimonadia</taxon>
        <taxon>Gemmatimonadales</taxon>
        <taxon>Gemmatimonadaceae</taxon>
        <taxon>Gemmatimonas</taxon>
    </lineage>
</organism>
<dbReference type="InterPro" id="IPR020843">
    <property type="entry name" value="ER"/>
</dbReference>
<dbReference type="SUPFAM" id="SSF51735">
    <property type="entry name" value="NAD(P)-binding Rossmann-fold domains"/>
    <property type="match status" value="1"/>
</dbReference>
<dbReference type="EMBL" id="CP053085">
    <property type="protein sequence ID" value="QJR38286.1"/>
    <property type="molecule type" value="Genomic_DNA"/>
</dbReference>
<dbReference type="PANTHER" id="PTHR44013">
    <property type="entry name" value="ZINC-TYPE ALCOHOL DEHYDROGENASE-LIKE PROTEIN C16A3.02C"/>
    <property type="match status" value="1"/>
</dbReference>
<dbReference type="SUPFAM" id="SSF50129">
    <property type="entry name" value="GroES-like"/>
    <property type="match status" value="1"/>
</dbReference>
<evidence type="ECO:0000313" key="2">
    <source>
        <dbReference type="EMBL" id="QJR38286.1"/>
    </source>
</evidence>
<dbReference type="Gene3D" id="3.90.180.10">
    <property type="entry name" value="Medium-chain alcohol dehydrogenases, catalytic domain"/>
    <property type="match status" value="1"/>
</dbReference>
<dbReference type="Pfam" id="PF13602">
    <property type="entry name" value="ADH_zinc_N_2"/>
    <property type="match status" value="1"/>
</dbReference>
<dbReference type="Gene3D" id="3.40.50.720">
    <property type="entry name" value="NAD(P)-binding Rossmann-like Domain"/>
    <property type="match status" value="1"/>
</dbReference>
<dbReference type="SMART" id="SM00829">
    <property type="entry name" value="PKS_ER"/>
    <property type="match status" value="1"/>
</dbReference>
<dbReference type="InterPro" id="IPR011032">
    <property type="entry name" value="GroES-like_sf"/>
</dbReference>
<dbReference type="KEGG" id="ggr:HKW67_17495"/>
<protein>
    <submittedName>
        <fullName evidence="2">NAD(P)-dependent alcohol dehydrogenase</fullName>
    </submittedName>
</protein>
<proteinExistence type="predicted"/>
<dbReference type="InterPro" id="IPR036291">
    <property type="entry name" value="NAD(P)-bd_dom_sf"/>
</dbReference>
<dbReference type="Pfam" id="PF08240">
    <property type="entry name" value="ADH_N"/>
    <property type="match status" value="1"/>
</dbReference>